<reference evidence="2 3" key="1">
    <citation type="submission" date="2019-03" db="EMBL/GenBank/DDBJ databases">
        <title>Genomic Encyclopedia of Archaeal and Bacterial Type Strains, Phase II (KMG-II): from individual species to whole genera.</title>
        <authorList>
            <person name="Goeker M."/>
        </authorList>
    </citation>
    <scope>NUCLEOTIDE SEQUENCE [LARGE SCALE GENOMIC DNA]</scope>
    <source>
        <strain evidence="2 3">DSM 19035</strain>
    </source>
</reference>
<dbReference type="Proteomes" id="UP000295620">
    <property type="component" value="Unassembled WGS sequence"/>
</dbReference>
<evidence type="ECO:0000256" key="1">
    <source>
        <dbReference type="SAM" id="SignalP"/>
    </source>
</evidence>
<feature type="signal peptide" evidence="1">
    <location>
        <begin position="1"/>
        <end position="20"/>
    </location>
</feature>
<name>A0A4R6SZD8_9SPHI</name>
<organism evidence="2 3">
    <name type="scientific">Pedobacter metabolipauper</name>
    <dbReference type="NCBI Taxonomy" id="425513"/>
    <lineage>
        <taxon>Bacteria</taxon>
        <taxon>Pseudomonadati</taxon>
        <taxon>Bacteroidota</taxon>
        <taxon>Sphingobacteriia</taxon>
        <taxon>Sphingobacteriales</taxon>
        <taxon>Sphingobacteriaceae</taxon>
        <taxon>Pedobacter</taxon>
    </lineage>
</organism>
<dbReference type="EMBL" id="SNYC01000004">
    <property type="protein sequence ID" value="TDQ10064.1"/>
    <property type="molecule type" value="Genomic_DNA"/>
</dbReference>
<gene>
    <name evidence="2" type="ORF">ATK78_2223</name>
</gene>
<evidence type="ECO:0000313" key="2">
    <source>
        <dbReference type="EMBL" id="TDQ10064.1"/>
    </source>
</evidence>
<protein>
    <submittedName>
        <fullName evidence="2">Uncharacterized protein DUF4292</fullName>
    </submittedName>
</protein>
<dbReference type="InterPro" id="IPR025634">
    <property type="entry name" value="DUF4292"/>
</dbReference>
<feature type="chain" id="PRO_5020880458" evidence="1">
    <location>
        <begin position="21"/>
        <end position="262"/>
    </location>
</feature>
<keyword evidence="3" id="KW-1185">Reference proteome</keyword>
<dbReference type="RefSeq" id="WP_133576102.1">
    <property type="nucleotide sequence ID" value="NZ_SNYC01000004.1"/>
</dbReference>
<sequence>MKRNTLNKLFFILLATLAMACKTKKAIVTAPVKTEPVAVDSRKADNILLLKSKDLLFTTLSLKAKANLDINGNTNNVSMNIRMEKGKRIWVSITAFAGIEVARALITPDSIKVRNNLQSTYLKKPFSYVHRFTGKPVNFQMVQALFSGNTITDLLVEESDVAQVNGVWQIKGQKQDLLYHVLFNTLLKVKESNLSDVRSGQALTAVYDNYQKVSDFLFPSNMRVNSMAGTQKININLDFTNIERNVTLEFPFNVPGKYELVN</sequence>
<comment type="caution">
    <text evidence="2">The sequence shown here is derived from an EMBL/GenBank/DDBJ whole genome shotgun (WGS) entry which is preliminary data.</text>
</comment>
<evidence type="ECO:0000313" key="3">
    <source>
        <dbReference type="Proteomes" id="UP000295620"/>
    </source>
</evidence>
<keyword evidence="1" id="KW-0732">Signal</keyword>
<dbReference type="AlphaFoldDB" id="A0A4R6SZD8"/>
<dbReference type="OrthoDB" id="849114at2"/>
<accession>A0A4R6SZD8</accession>
<dbReference type="PROSITE" id="PS51257">
    <property type="entry name" value="PROKAR_LIPOPROTEIN"/>
    <property type="match status" value="1"/>
</dbReference>
<dbReference type="Gene3D" id="2.50.20.10">
    <property type="entry name" value="Lipoprotein localisation LolA/LolB/LppX"/>
    <property type="match status" value="1"/>
</dbReference>
<proteinExistence type="predicted"/>
<dbReference type="Pfam" id="PF14125">
    <property type="entry name" value="DUF4292"/>
    <property type="match status" value="1"/>
</dbReference>